<dbReference type="GO" id="GO:0006914">
    <property type="term" value="P:autophagy"/>
    <property type="evidence" value="ECO:0007669"/>
    <property type="project" value="UniProtKB-KW"/>
</dbReference>
<keyword evidence="10" id="KW-0653">Protein transport</keyword>
<dbReference type="PANTHER" id="PTHR15071">
    <property type="entry name" value="MANNOSE-6-PHOSPHATE RECEPTOR FAMILY MEMBER"/>
    <property type="match status" value="1"/>
</dbReference>
<dbReference type="OrthoDB" id="29460at2759"/>
<dbReference type="RefSeq" id="XP_028463006.1">
    <property type="nucleotide sequence ID" value="XM_028610922.1"/>
</dbReference>
<dbReference type="GO" id="GO:0030659">
    <property type="term" value="C:cytoplasmic vesicle membrane"/>
    <property type="evidence" value="ECO:0007669"/>
    <property type="project" value="UniProtKB-SubCell"/>
</dbReference>
<evidence type="ECO:0000256" key="20">
    <source>
        <dbReference type="SAM" id="SignalP"/>
    </source>
</evidence>
<evidence type="ECO:0000256" key="15">
    <source>
        <dbReference type="ARBA" id="ARBA00023136"/>
    </source>
</evidence>
<evidence type="ECO:0000256" key="3">
    <source>
        <dbReference type="ARBA" id="ARBA00004472"/>
    </source>
</evidence>
<keyword evidence="15 19" id="KW-0472">Membrane</keyword>
<feature type="signal peptide" evidence="20">
    <location>
        <begin position="1"/>
        <end position="26"/>
    </location>
</feature>
<keyword evidence="12" id="KW-0072">Autophagy</keyword>
<feature type="region of interest" description="Disordered" evidence="18">
    <location>
        <begin position="120"/>
        <end position="147"/>
    </location>
</feature>
<evidence type="ECO:0000256" key="17">
    <source>
        <dbReference type="ARBA" id="ARBA00023329"/>
    </source>
</evidence>
<dbReference type="InterPro" id="IPR044865">
    <property type="entry name" value="MRH_dom"/>
</dbReference>
<evidence type="ECO:0000313" key="22">
    <source>
        <dbReference type="EMBL" id="ROT35200.1"/>
    </source>
</evidence>
<evidence type="ECO:0000256" key="16">
    <source>
        <dbReference type="ARBA" id="ARBA00023157"/>
    </source>
</evidence>
<keyword evidence="17" id="KW-0968">Cytoplasmic vesicle</keyword>
<dbReference type="Gene3D" id="2.70.130.10">
    <property type="entry name" value="Mannose-6-phosphate receptor binding domain"/>
    <property type="match status" value="1"/>
</dbReference>
<keyword evidence="16" id="KW-1015">Disulfide bond</keyword>
<evidence type="ECO:0000256" key="9">
    <source>
        <dbReference type="ARBA" id="ARBA00022729"/>
    </source>
</evidence>
<name>A0A3N2PLB9_SODAK</name>
<sequence length="343" mass="38115">MHFPSLPRPETALFLALLLAPLPTSGMLQCDHIRVGDVDFNLSKLGGPHSVVTSKWHPPTYTNTSYTIDICKPLKRKGDVKKGDECPNGTRVCAIERLIRPDEDSHDDIQKVIPIAGELKDHGGGTLDPKVERLKSSDSHSDHDKEGLRLVLQGGRYPLEGKHKRPQKAIIEFICHREKTGLEGEITPEDQYSAEALRTRAEDKDEGDDGDDGEERQNLTPGAALVWKSYGPSEKGDVDVLRLTWYTQYACEDAWANPPDSGDEDSSRGWGFFTWFVILAFLGIAAYLIFGSWLNYNRYGARGWDLLPHGDTIRDIPYILKDLARSVLNAVQGSGTRGGYSAL</sequence>
<dbReference type="GO" id="GO:0015031">
    <property type="term" value="P:protein transport"/>
    <property type="evidence" value="ECO:0007669"/>
    <property type="project" value="UniProtKB-KW"/>
</dbReference>
<dbReference type="AlphaFoldDB" id="A0A3N2PLB9"/>
<comment type="subcellular location">
    <subcellularLocation>
        <location evidence="2">Cytoplasmic vesicle membrane</location>
        <topology evidence="2">Single-pass type I membrane protein</topology>
    </subcellularLocation>
    <subcellularLocation>
        <location evidence="4">Golgi apparatus membrane</location>
        <topology evidence="4">Single-pass type I membrane protein</topology>
    </subcellularLocation>
    <subcellularLocation>
        <location evidence="1">Mitochondrion membrane</location>
        <topology evidence="1">Single-pass membrane protein</topology>
    </subcellularLocation>
    <subcellularLocation>
        <location evidence="3">Preautophagosomal structure membrane</location>
        <topology evidence="3">Single-pass type I membrane protein</topology>
    </subcellularLocation>
</comment>
<evidence type="ECO:0000256" key="6">
    <source>
        <dbReference type="ARBA" id="ARBA00013776"/>
    </source>
</evidence>
<dbReference type="EMBL" id="ML119062">
    <property type="protein sequence ID" value="ROT35200.1"/>
    <property type="molecule type" value="Genomic_DNA"/>
</dbReference>
<evidence type="ECO:0000256" key="14">
    <source>
        <dbReference type="ARBA" id="ARBA00023128"/>
    </source>
</evidence>
<evidence type="ECO:0000256" key="18">
    <source>
        <dbReference type="SAM" id="MobiDB-lite"/>
    </source>
</evidence>
<evidence type="ECO:0000256" key="13">
    <source>
        <dbReference type="ARBA" id="ARBA00023034"/>
    </source>
</evidence>
<comment type="similarity">
    <text evidence="5">Belongs to the ATG27 family.</text>
</comment>
<feature type="domain" description="MRH" evidence="21">
    <location>
        <begin position="28"/>
        <end position="253"/>
    </location>
</feature>
<dbReference type="GO" id="GO:0034045">
    <property type="term" value="C:phagophore assembly site membrane"/>
    <property type="evidence" value="ECO:0007669"/>
    <property type="project" value="UniProtKB-SubCell"/>
</dbReference>
<dbReference type="GO" id="GO:0031966">
    <property type="term" value="C:mitochondrial membrane"/>
    <property type="evidence" value="ECO:0007669"/>
    <property type="project" value="UniProtKB-SubCell"/>
</dbReference>
<dbReference type="Proteomes" id="UP000272025">
    <property type="component" value="Unassembled WGS sequence"/>
</dbReference>
<keyword evidence="14" id="KW-0496">Mitochondrion</keyword>
<feature type="compositionally biased region" description="Acidic residues" evidence="18">
    <location>
        <begin position="204"/>
        <end position="214"/>
    </location>
</feature>
<feature type="region of interest" description="Disordered" evidence="18">
    <location>
        <begin position="184"/>
        <end position="218"/>
    </location>
</feature>
<gene>
    <name evidence="22" type="ORF">SODALDRAFT_329385</name>
</gene>
<evidence type="ECO:0000256" key="4">
    <source>
        <dbReference type="ARBA" id="ARBA00004614"/>
    </source>
</evidence>
<dbReference type="GeneID" id="39579400"/>
<dbReference type="InterPro" id="IPR009011">
    <property type="entry name" value="Man6P_isomerase_rcpt-bd_dom_sf"/>
</dbReference>
<evidence type="ECO:0000256" key="10">
    <source>
        <dbReference type="ARBA" id="ARBA00022927"/>
    </source>
</evidence>
<evidence type="ECO:0000256" key="11">
    <source>
        <dbReference type="ARBA" id="ARBA00022989"/>
    </source>
</evidence>
<reference evidence="22 23" key="1">
    <citation type="journal article" date="2018" name="Mol. Ecol.">
        <title>The obligate alkalophilic soda-lake fungus Sodiomyces alkalinus has shifted to a protein diet.</title>
        <authorList>
            <person name="Grum-Grzhimaylo A.A."/>
            <person name="Falkoski D.L."/>
            <person name="van den Heuvel J."/>
            <person name="Valero-Jimenez C.A."/>
            <person name="Min B."/>
            <person name="Choi I.G."/>
            <person name="Lipzen A."/>
            <person name="Daum C.G."/>
            <person name="Aanen D.K."/>
            <person name="Tsang A."/>
            <person name="Henrissat B."/>
            <person name="Bilanenko E.N."/>
            <person name="de Vries R.P."/>
            <person name="van Kan J.A.L."/>
            <person name="Grigoriev I.V."/>
            <person name="Debets A.J.M."/>
        </authorList>
    </citation>
    <scope>NUCLEOTIDE SEQUENCE [LARGE SCALE GENOMIC DNA]</scope>
    <source>
        <strain evidence="22 23">F11</strain>
    </source>
</reference>
<evidence type="ECO:0000256" key="12">
    <source>
        <dbReference type="ARBA" id="ARBA00023006"/>
    </source>
</evidence>
<evidence type="ECO:0000256" key="19">
    <source>
        <dbReference type="SAM" id="Phobius"/>
    </source>
</evidence>
<keyword evidence="7" id="KW-0813">Transport</keyword>
<keyword evidence="13" id="KW-0333">Golgi apparatus</keyword>
<keyword evidence="23" id="KW-1185">Reference proteome</keyword>
<keyword evidence="11 19" id="KW-1133">Transmembrane helix</keyword>
<evidence type="ECO:0000256" key="7">
    <source>
        <dbReference type="ARBA" id="ARBA00022448"/>
    </source>
</evidence>
<evidence type="ECO:0000256" key="1">
    <source>
        <dbReference type="ARBA" id="ARBA00004304"/>
    </source>
</evidence>
<feature type="transmembrane region" description="Helical" evidence="19">
    <location>
        <begin position="270"/>
        <end position="290"/>
    </location>
</feature>
<dbReference type="InterPro" id="IPR018939">
    <property type="entry name" value="Autophagy-rel_prot_27"/>
</dbReference>
<organism evidence="22 23">
    <name type="scientific">Sodiomyces alkalinus (strain CBS 110278 / VKM F-3762 / F11)</name>
    <name type="common">Alkaliphilic filamentous fungus</name>
    <dbReference type="NCBI Taxonomy" id="1314773"/>
    <lineage>
        <taxon>Eukaryota</taxon>
        <taxon>Fungi</taxon>
        <taxon>Dikarya</taxon>
        <taxon>Ascomycota</taxon>
        <taxon>Pezizomycotina</taxon>
        <taxon>Sordariomycetes</taxon>
        <taxon>Hypocreomycetidae</taxon>
        <taxon>Glomerellales</taxon>
        <taxon>Plectosphaerellaceae</taxon>
        <taxon>Sodiomyces</taxon>
    </lineage>
</organism>
<evidence type="ECO:0000259" key="21">
    <source>
        <dbReference type="PROSITE" id="PS51914"/>
    </source>
</evidence>
<dbReference type="GO" id="GO:0000139">
    <property type="term" value="C:Golgi membrane"/>
    <property type="evidence" value="ECO:0007669"/>
    <property type="project" value="UniProtKB-SubCell"/>
</dbReference>
<feature type="chain" id="PRO_5018252840" description="Autophagy-related protein 27" evidence="20">
    <location>
        <begin position="27"/>
        <end position="343"/>
    </location>
</feature>
<dbReference type="PROSITE" id="PS51914">
    <property type="entry name" value="MRH"/>
    <property type="match status" value="1"/>
</dbReference>
<evidence type="ECO:0000313" key="23">
    <source>
        <dbReference type="Proteomes" id="UP000272025"/>
    </source>
</evidence>
<dbReference type="STRING" id="1314773.A0A3N2PLB9"/>
<keyword evidence="9 20" id="KW-0732">Signal</keyword>
<proteinExistence type="inferred from homology"/>
<keyword evidence="8 19" id="KW-0812">Transmembrane</keyword>
<evidence type="ECO:0000256" key="2">
    <source>
        <dbReference type="ARBA" id="ARBA00004358"/>
    </source>
</evidence>
<dbReference type="PANTHER" id="PTHR15071:SF13">
    <property type="entry name" value="AUTOPHAGY-RELATED PROTEIN 27"/>
    <property type="match status" value="1"/>
</dbReference>
<evidence type="ECO:0000256" key="8">
    <source>
        <dbReference type="ARBA" id="ARBA00022692"/>
    </source>
</evidence>
<dbReference type="Pfam" id="PF09451">
    <property type="entry name" value="ATG27"/>
    <property type="match status" value="1"/>
</dbReference>
<accession>A0A3N2PLB9</accession>
<evidence type="ECO:0000256" key="5">
    <source>
        <dbReference type="ARBA" id="ARBA00005363"/>
    </source>
</evidence>
<protein>
    <recommendedName>
        <fullName evidence="6">Autophagy-related protein 27</fullName>
    </recommendedName>
</protein>